<gene>
    <name evidence="1" type="ORF">MLD38_029300</name>
</gene>
<evidence type="ECO:0000313" key="2">
    <source>
        <dbReference type="Proteomes" id="UP001057402"/>
    </source>
</evidence>
<sequence>MEPATPSVVRSRRGEREMMRNAGGSAERQPSAATPIPNGIWGFWISHSSQRRTLIDLEDVDLLDALTIDKVFVVGRISEPCRHTLSPYYTLKGFMAWSH</sequence>
<comment type="caution">
    <text evidence="1">The sequence shown here is derived from an EMBL/GenBank/DDBJ whole genome shotgun (WGS) entry which is preliminary data.</text>
</comment>
<protein>
    <submittedName>
        <fullName evidence="1">Uncharacterized protein</fullName>
    </submittedName>
</protein>
<keyword evidence="2" id="KW-1185">Reference proteome</keyword>
<dbReference type="Proteomes" id="UP001057402">
    <property type="component" value="Chromosome 8"/>
</dbReference>
<dbReference type="EMBL" id="CM042887">
    <property type="protein sequence ID" value="KAI4331077.1"/>
    <property type="molecule type" value="Genomic_DNA"/>
</dbReference>
<organism evidence="1 2">
    <name type="scientific">Melastoma candidum</name>
    <dbReference type="NCBI Taxonomy" id="119954"/>
    <lineage>
        <taxon>Eukaryota</taxon>
        <taxon>Viridiplantae</taxon>
        <taxon>Streptophyta</taxon>
        <taxon>Embryophyta</taxon>
        <taxon>Tracheophyta</taxon>
        <taxon>Spermatophyta</taxon>
        <taxon>Magnoliopsida</taxon>
        <taxon>eudicotyledons</taxon>
        <taxon>Gunneridae</taxon>
        <taxon>Pentapetalae</taxon>
        <taxon>rosids</taxon>
        <taxon>malvids</taxon>
        <taxon>Myrtales</taxon>
        <taxon>Melastomataceae</taxon>
        <taxon>Melastomatoideae</taxon>
        <taxon>Melastomateae</taxon>
        <taxon>Melastoma</taxon>
    </lineage>
</organism>
<proteinExistence type="predicted"/>
<reference evidence="2" key="1">
    <citation type="journal article" date="2023" name="Front. Plant Sci.">
        <title>Chromosomal-level genome assembly of Melastoma candidum provides insights into trichome evolution.</title>
        <authorList>
            <person name="Zhong Y."/>
            <person name="Wu W."/>
            <person name="Sun C."/>
            <person name="Zou P."/>
            <person name="Liu Y."/>
            <person name="Dai S."/>
            <person name="Zhou R."/>
        </authorList>
    </citation>
    <scope>NUCLEOTIDE SEQUENCE [LARGE SCALE GENOMIC DNA]</scope>
</reference>
<evidence type="ECO:0000313" key="1">
    <source>
        <dbReference type="EMBL" id="KAI4331077.1"/>
    </source>
</evidence>
<accession>A0ACB9N3B5</accession>
<name>A0ACB9N3B5_9MYRT</name>